<dbReference type="Proteomes" id="UP001303889">
    <property type="component" value="Unassembled WGS sequence"/>
</dbReference>
<dbReference type="GO" id="GO:1901135">
    <property type="term" value="P:carbohydrate derivative metabolic process"/>
    <property type="evidence" value="ECO:0007669"/>
    <property type="project" value="UniProtKB-ARBA"/>
</dbReference>
<dbReference type="Gene3D" id="3.90.550.20">
    <property type="match status" value="1"/>
</dbReference>
<proteinExistence type="inferred from homology"/>
<keyword evidence="2" id="KW-0812">Transmembrane</keyword>
<gene>
    <name evidence="3" type="ORF">C8A05DRAFT_39118</name>
</gene>
<dbReference type="AlphaFoldDB" id="A0AAN6RP61"/>
<evidence type="ECO:0000313" key="4">
    <source>
        <dbReference type="Proteomes" id="UP001303889"/>
    </source>
</evidence>
<evidence type="ECO:0000256" key="2">
    <source>
        <dbReference type="SAM" id="Phobius"/>
    </source>
</evidence>
<evidence type="ECO:0000256" key="1">
    <source>
        <dbReference type="ARBA" id="ARBA00009003"/>
    </source>
</evidence>
<dbReference type="PANTHER" id="PTHR46830:SF2">
    <property type="entry name" value="ALPHA-1,4-N-ACETYLGLUCOSAMINYLTRANSFERASE"/>
    <property type="match status" value="1"/>
</dbReference>
<protein>
    <submittedName>
        <fullName evidence="3">Lactosylceramide 4-alpha-galactosyltransferase</fullName>
    </submittedName>
</protein>
<reference evidence="3" key="1">
    <citation type="journal article" date="2023" name="Mol. Phylogenet. Evol.">
        <title>Genome-scale phylogeny and comparative genomics of the fungal order Sordariales.</title>
        <authorList>
            <person name="Hensen N."/>
            <person name="Bonometti L."/>
            <person name="Westerberg I."/>
            <person name="Brannstrom I.O."/>
            <person name="Guillou S."/>
            <person name="Cros-Aarteil S."/>
            <person name="Calhoun S."/>
            <person name="Haridas S."/>
            <person name="Kuo A."/>
            <person name="Mondo S."/>
            <person name="Pangilinan J."/>
            <person name="Riley R."/>
            <person name="LaButti K."/>
            <person name="Andreopoulos B."/>
            <person name="Lipzen A."/>
            <person name="Chen C."/>
            <person name="Yan M."/>
            <person name="Daum C."/>
            <person name="Ng V."/>
            <person name="Clum A."/>
            <person name="Steindorff A."/>
            <person name="Ohm R.A."/>
            <person name="Martin F."/>
            <person name="Silar P."/>
            <person name="Natvig D.O."/>
            <person name="Lalanne C."/>
            <person name="Gautier V."/>
            <person name="Ament-Velasquez S.L."/>
            <person name="Kruys A."/>
            <person name="Hutchinson M.I."/>
            <person name="Powell A.J."/>
            <person name="Barry K."/>
            <person name="Miller A.N."/>
            <person name="Grigoriev I.V."/>
            <person name="Debuchy R."/>
            <person name="Gladieux P."/>
            <person name="Hiltunen Thoren M."/>
            <person name="Johannesson H."/>
        </authorList>
    </citation>
    <scope>NUCLEOTIDE SEQUENCE</scope>
    <source>
        <strain evidence="3">CBS 103.79</strain>
    </source>
</reference>
<dbReference type="SUPFAM" id="SSF53448">
    <property type="entry name" value="Nucleotide-diphospho-sugar transferases"/>
    <property type="match status" value="1"/>
</dbReference>
<organism evidence="3 4">
    <name type="scientific">Staphylotrichum tortipilum</name>
    <dbReference type="NCBI Taxonomy" id="2831512"/>
    <lineage>
        <taxon>Eukaryota</taxon>
        <taxon>Fungi</taxon>
        <taxon>Dikarya</taxon>
        <taxon>Ascomycota</taxon>
        <taxon>Pezizomycotina</taxon>
        <taxon>Sordariomycetes</taxon>
        <taxon>Sordariomycetidae</taxon>
        <taxon>Sordariales</taxon>
        <taxon>Chaetomiaceae</taxon>
        <taxon>Staphylotrichum</taxon>
    </lineage>
</organism>
<dbReference type="Pfam" id="PF04488">
    <property type="entry name" value="Gly_transf_sug"/>
    <property type="match status" value="1"/>
</dbReference>
<comment type="caution">
    <text evidence="3">The sequence shown here is derived from an EMBL/GenBank/DDBJ whole genome shotgun (WGS) entry which is preliminary data.</text>
</comment>
<keyword evidence="4" id="KW-1185">Reference proteome</keyword>
<accession>A0AAN6RP61</accession>
<dbReference type="EMBL" id="MU856195">
    <property type="protein sequence ID" value="KAK3897333.1"/>
    <property type="molecule type" value="Genomic_DNA"/>
</dbReference>
<reference evidence="3" key="2">
    <citation type="submission" date="2023-05" db="EMBL/GenBank/DDBJ databases">
        <authorList>
            <consortium name="Lawrence Berkeley National Laboratory"/>
            <person name="Steindorff A."/>
            <person name="Hensen N."/>
            <person name="Bonometti L."/>
            <person name="Westerberg I."/>
            <person name="Brannstrom I.O."/>
            <person name="Guillou S."/>
            <person name="Cros-Aarteil S."/>
            <person name="Calhoun S."/>
            <person name="Haridas S."/>
            <person name="Kuo A."/>
            <person name="Mondo S."/>
            <person name="Pangilinan J."/>
            <person name="Riley R."/>
            <person name="Labutti K."/>
            <person name="Andreopoulos B."/>
            <person name="Lipzen A."/>
            <person name="Chen C."/>
            <person name="Yanf M."/>
            <person name="Daum C."/>
            <person name="Ng V."/>
            <person name="Clum A."/>
            <person name="Ohm R."/>
            <person name="Martin F."/>
            <person name="Silar P."/>
            <person name="Natvig D."/>
            <person name="Lalanne C."/>
            <person name="Gautier V."/>
            <person name="Ament-Velasquez S.L."/>
            <person name="Kruys A."/>
            <person name="Hutchinson M.I."/>
            <person name="Powell A.J."/>
            <person name="Barry K."/>
            <person name="Miller A.N."/>
            <person name="Grigoriev I.V."/>
            <person name="Debuchy R."/>
            <person name="Gladieux P."/>
            <person name="Thoren M.H."/>
            <person name="Johannesson H."/>
        </authorList>
    </citation>
    <scope>NUCLEOTIDE SEQUENCE</scope>
    <source>
        <strain evidence="3">CBS 103.79</strain>
    </source>
</reference>
<dbReference type="PANTHER" id="PTHR46830">
    <property type="entry name" value="TRANSFERASE, PUTATIVE-RELATED"/>
    <property type="match status" value="1"/>
</dbReference>
<keyword evidence="2" id="KW-1133">Transmembrane helix</keyword>
<evidence type="ECO:0000313" key="3">
    <source>
        <dbReference type="EMBL" id="KAK3897333.1"/>
    </source>
</evidence>
<sequence length="415" mass="46544">MSYVYSRLQSTSSRASRSLCTRPRLFLAVLTLLIASVLVVGGHYLVWGTRVSYRTFQFTSIADTVCDDVPNTSPVTATTTNPPTIPNLVHYVWLLKDPSELRLTFKVFISIYSAHLFWQPERIYIHTDATPSVIEHARANGTPWTRRILAIPNLIFHHIDVPMRTAKGVEIKWTEHKADFLRLAALREFGGVYLDTDAIPLRDAADLRASGFRNVVGQQLGLAVWATNYLNNGVMMAARGSTLMTLFHHAAHEFFDGEWDTASIRLLTDLGNRLAAIPGEVLILQPQAFSPLSWQEEDQKRLFLPTLDPATAAPVSGGGNQTGLVVGRGTCKDVLAWVKQRERREREAGELDLSSSYVLHAFDNGFEDFLGKGKEIDVGYVLDRRSNYARAVFPAVWHAVQEGVIPKEEVRWQTR</sequence>
<keyword evidence="2" id="KW-0472">Membrane</keyword>
<feature type="transmembrane region" description="Helical" evidence="2">
    <location>
        <begin position="25"/>
        <end position="47"/>
    </location>
</feature>
<dbReference type="InterPro" id="IPR007577">
    <property type="entry name" value="GlycoTrfase_DXD_sugar-bd_CS"/>
</dbReference>
<dbReference type="InterPro" id="IPR029044">
    <property type="entry name" value="Nucleotide-diphossugar_trans"/>
</dbReference>
<comment type="similarity">
    <text evidence="1">Belongs to the glycosyltransferase 32 family.</text>
</comment>
<name>A0AAN6RP61_9PEZI</name>